<dbReference type="GO" id="GO:0016491">
    <property type="term" value="F:oxidoreductase activity"/>
    <property type="evidence" value="ECO:0007669"/>
    <property type="project" value="InterPro"/>
</dbReference>
<evidence type="ECO:0000313" key="3">
    <source>
        <dbReference type="Proteomes" id="UP000321548"/>
    </source>
</evidence>
<dbReference type="SUPFAM" id="SSF50129">
    <property type="entry name" value="GroES-like"/>
    <property type="match status" value="1"/>
</dbReference>
<name>A0A5C8P191_9BURK</name>
<dbReference type="Gene3D" id="3.40.50.720">
    <property type="entry name" value="NAD(P)-binding Rossmann-like Domain"/>
    <property type="match status" value="1"/>
</dbReference>
<dbReference type="EMBL" id="VDUY01000002">
    <property type="protein sequence ID" value="TXL67369.1"/>
    <property type="molecule type" value="Genomic_DNA"/>
</dbReference>
<proteinExistence type="predicted"/>
<dbReference type="OrthoDB" id="9787435at2"/>
<protein>
    <submittedName>
        <fullName evidence="2">NAD(P)-dependent alcohol dehydrogenase</fullName>
    </submittedName>
</protein>
<dbReference type="AlphaFoldDB" id="A0A5C8P191"/>
<dbReference type="CDD" id="cd08276">
    <property type="entry name" value="MDR7"/>
    <property type="match status" value="1"/>
</dbReference>
<dbReference type="PANTHER" id="PTHR45033">
    <property type="match status" value="1"/>
</dbReference>
<gene>
    <name evidence="2" type="ORF">FHP08_07155</name>
</gene>
<keyword evidence="3" id="KW-1185">Reference proteome</keyword>
<dbReference type="InterPro" id="IPR036291">
    <property type="entry name" value="NAD(P)-bd_dom_sf"/>
</dbReference>
<accession>A0A5C8P191</accession>
<dbReference type="InterPro" id="IPR052711">
    <property type="entry name" value="Zinc_ADH-like"/>
</dbReference>
<dbReference type="Pfam" id="PF00107">
    <property type="entry name" value="ADH_zinc_N"/>
    <property type="match status" value="1"/>
</dbReference>
<dbReference type="Gene3D" id="3.90.180.10">
    <property type="entry name" value="Medium-chain alcohol dehydrogenases, catalytic domain"/>
    <property type="match status" value="1"/>
</dbReference>
<dbReference type="InterPro" id="IPR011032">
    <property type="entry name" value="GroES-like_sf"/>
</dbReference>
<feature type="domain" description="Enoyl reductase (ER)" evidence="1">
    <location>
        <begin position="10"/>
        <end position="335"/>
    </location>
</feature>
<dbReference type="InterPro" id="IPR013149">
    <property type="entry name" value="ADH-like_C"/>
</dbReference>
<evidence type="ECO:0000259" key="1">
    <source>
        <dbReference type="SMART" id="SM00829"/>
    </source>
</evidence>
<evidence type="ECO:0000313" key="2">
    <source>
        <dbReference type="EMBL" id="TXL67369.1"/>
    </source>
</evidence>
<dbReference type="SUPFAM" id="SSF51735">
    <property type="entry name" value="NAD(P)-binding Rossmann-fold domains"/>
    <property type="match status" value="1"/>
</dbReference>
<dbReference type="PANTHER" id="PTHR45033:SF2">
    <property type="entry name" value="ZINC-TYPE ALCOHOL DEHYDROGENASE-LIKE PROTEIN C1773.06C"/>
    <property type="match status" value="1"/>
</dbReference>
<dbReference type="SMART" id="SM00829">
    <property type="entry name" value="PKS_ER"/>
    <property type="match status" value="1"/>
</dbReference>
<reference evidence="2 3" key="1">
    <citation type="submission" date="2019-06" db="EMBL/GenBank/DDBJ databases">
        <title>Quisquiliibacterium sp. nov., isolated from a maize field.</title>
        <authorList>
            <person name="Lin S.-Y."/>
            <person name="Tsai C.-F."/>
            <person name="Young C.-C."/>
        </authorList>
    </citation>
    <scope>NUCLEOTIDE SEQUENCE [LARGE SCALE GENOMIC DNA]</scope>
    <source>
        <strain evidence="2 3">CC-CFT501</strain>
    </source>
</reference>
<dbReference type="InterPro" id="IPR020843">
    <property type="entry name" value="ER"/>
</dbReference>
<dbReference type="Pfam" id="PF08240">
    <property type="entry name" value="ADH_N"/>
    <property type="match status" value="1"/>
</dbReference>
<comment type="caution">
    <text evidence="2">The sequence shown here is derived from an EMBL/GenBank/DDBJ whole genome shotgun (WGS) entry which is preliminary data.</text>
</comment>
<sequence>MKVFQVEGNWSMDSVKLSARPDPVPGRGQIRIAMRAAAVNYRDLLVPLRGYGQRMKPLPLIMLCDGAGVVESVGPEVTRFRVGDRACPMYFQTWASGAPDNRKFEQALGSEVDGTMAEYMVVDETAAAAPPAHLSDVEAATLPTAALTAWRALVTEGRIRAGDTVLVQGTGGVALFAIQIARMHGARVIVTSSADAKLARARQLGADEGINYTEVPEWGRRAREIAGGEGVDHVIELGGQHTLAQSLRAVRTGGTISLIGVLSGGTLAAPLGQVVTRHIRMQGITVGNTDDFEAMSRAMAQHRLKPVVDREFAFEELLSALEHLRSGRHFGKVAIRF</sequence>
<dbReference type="InterPro" id="IPR013154">
    <property type="entry name" value="ADH-like_N"/>
</dbReference>
<organism evidence="2 3">
    <name type="scientific">Zeimonas arvi</name>
    <dbReference type="NCBI Taxonomy" id="2498847"/>
    <lineage>
        <taxon>Bacteria</taxon>
        <taxon>Pseudomonadati</taxon>
        <taxon>Pseudomonadota</taxon>
        <taxon>Betaproteobacteria</taxon>
        <taxon>Burkholderiales</taxon>
        <taxon>Burkholderiaceae</taxon>
        <taxon>Zeimonas</taxon>
    </lineage>
</organism>
<dbReference type="Proteomes" id="UP000321548">
    <property type="component" value="Unassembled WGS sequence"/>
</dbReference>
<dbReference type="RefSeq" id="WP_147703680.1">
    <property type="nucleotide sequence ID" value="NZ_VDUY01000002.1"/>
</dbReference>